<evidence type="ECO:0000313" key="3">
    <source>
        <dbReference type="Proteomes" id="UP001172457"/>
    </source>
</evidence>
<organism evidence="2 3">
    <name type="scientific">Centaurea solstitialis</name>
    <name type="common">yellow star-thistle</name>
    <dbReference type="NCBI Taxonomy" id="347529"/>
    <lineage>
        <taxon>Eukaryota</taxon>
        <taxon>Viridiplantae</taxon>
        <taxon>Streptophyta</taxon>
        <taxon>Embryophyta</taxon>
        <taxon>Tracheophyta</taxon>
        <taxon>Spermatophyta</taxon>
        <taxon>Magnoliopsida</taxon>
        <taxon>eudicotyledons</taxon>
        <taxon>Gunneridae</taxon>
        <taxon>Pentapetalae</taxon>
        <taxon>asterids</taxon>
        <taxon>campanulids</taxon>
        <taxon>Asterales</taxon>
        <taxon>Asteraceae</taxon>
        <taxon>Carduoideae</taxon>
        <taxon>Cardueae</taxon>
        <taxon>Centaureinae</taxon>
        <taxon>Centaurea</taxon>
    </lineage>
</organism>
<feature type="transmembrane region" description="Helical" evidence="1">
    <location>
        <begin position="82"/>
        <end position="101"/>
    </location>
</feature>
<sequence>MDIGEKVPKVMRILAYVRAVVVYTYNHGRILNMISEEKNRDLHRSSLARFATQFHIIQSINENRHLQKWRKSDYVHTCKTRILRLFFVRFWHLLLMLFGWLTPKKCRASSQVASSAVLPVHWISHCSVRTPCLVIERVARHLSGRGEMVVHFHARRKRGLDGVVSDSAFEERDMENWVNTGRVR</sequence>
<dbReference type="Proteomes" id="UP001172457">
    <property type="component" value="Chromosome 4"/>
</dbReference>
<reference evidence="2" key="1">
    <citation type="submission" date="2023-03" db="EMBL/GenBank/DDBJ databases">
        <title>Chromosome-scale reference genome and RAD-based genetic map of yellow starthistle (Centaurea solstitialis) reveal putative structural variation and QTLs associated with invader traits.</title>
        <authorList>
            <person name="Reatini B."/>
            <person name="Cang F.A."/>
            <person name="Jiang Q."/>
            <person name="Mckibben M.T.W."/>
            <person name="Barker M.S."/>
            <person name="Rieseberg L.H."/>
            <person name="Dlugosch K.M."/>
        </authorList>
    </citation>
    <scope>NUCLEOTIDE SEQUENCE</scope>
    <source>
        <strain evidence="2">CAN-66</strain>
        <tissue evidence="2">Leaf</tissue>
    </source>
</reference>
<dbReference type="AlphaFoldDB" id="A0AA38W9R0"/>
<proteinExistence type="predicted"/>
<keyword evidence="3" id="KW-1185">Reference proteome</keyword>
<comment type="caution">
    <text evidence="2">The sequence shown here is derived from an EMBL/GenBank/DDBJ whole genome shotgun (WGS) entry which is preliminary data.</text>
</comment>
<dbReference type="EMBL" id="JARYMX010000004">
    <property type="protein sequence ID" value="KAJ9552317.1"/>
    <property type="molecule type" value="Genomic_DNA"/>
</dbReference>
<evidence type="ECO:0000256" key="1">
    <source>
        <dbReference type="SAM" id="Phobius"/>
    </source>
</evidence>
<keyword evidence="1" id="KW-0812">Transmembrane</keyword>
<keyword evidence="1" id="KW-0472">Membrane</keyword>
<keyword evidence="1" id="KW-1133">Transmembrane helix</keyword>
<protein>
    <submittedName>
        <fullName evidence="2">Uncharacterized protein</fullName>
    </submittedName>
</protein>
<evidence type="ECO:0000313" key="2">
    <source>
        <dbReference type="EMBL" id="KAJ9552317.1"/>
    </source>
</evidence>
<name>A0AA38W9R0_9ASTR</name>
<accession>A0AA38W9R0</accession>
<gene>
    <name evidence="2" type="ORF">OSB04_016362</name>
</gene>